<protein>
    <recommendedName>
        <fullName evidence="4">Cerato-platanin</fullName>
    </recommendedName>
</protein>
<dbReference type="Proteomes" id="UP000799778">
    <property type="component" value="Unassembled WGS sequence"/>
</dbReference>
<name>A0A6A5XQL0_9PLEO</name>
<sequence length="211" mass="21958">MFSSIATALTLASVAAATGVSITPHDKFSSSVGVLGCHIDTNRVAYFPSFPSCDSLCIKVKTDKAELFLLQIDQSGGAHDISYDAWNMLNSGESATSNPTMGGGIPAEVTPADMSDCADLIKTPDGKLPLMAANSIGFYVGCGADSWVGKNSALYNIQNSACTMGFNEVCELDLNVSNQPSCPHMLGAQNPLSGMTVEDINYGTGKLSAAQ</sequence>
<dbReference type="PANTHER" id="PTHR38850:SF2">
    <property type="entry name" value="CERATO-PLATANIN"/>
    <property type="match status" value="1"/>
</dbReference>
<dbReference type="OrthoDB" id="5370830at2759"/>
<keyword evidence="3" id="KW-1185">Reference proteome</keyword>
<dbReference type="EMBL" id="ML978070">
    <property type="protein sequence ID" value="KAF2014584.1"/>
    <property type="molecule type" value="Genomic_DNA"/>
</dbReference>
<reference evidence="2" key="1">
    <citation type="journal article" date="2020" name="Stud. Mycol.">
        <title>101 Dothideomycetes genomes: a test case for predicting lifestyles and emergence of pathogens.</title>
        <authorList>
            <person name="Haridas S."/>
            <person name="Albert R."/>
            <person name="Binder M."/>
            <person name="Bloem J."/>
            <person name="Labutti K."/>
            <person name="Salamov A."/>
            <person name="Andreopoulos B."/>
            <person name="Baker S."/>
            <person name="Barry K."/>
            <person name="Bills G."/>
            <person name="Bluhm B."/>
            <person name="Cannon C."/>
            <person name="Castanera R."/>
            <person name="Culley D."/>
            <person name="Daum C."/>
            <person name="Ezra D."/>
            <person name="Gonzalez J."/>
            <person name="Henrissat B."/>
            <person name="Kuo A."/>
            <person name="Liang C."/>
            <person name="Lipzen A."/>
            <person name="Lutzoni F."/>
            <person name="Magnuson J."/>
            <person name="Mondo S."/>
            <person name="Nolan M."/>
            <person name="Ohm R."/>
            <person name="Pangilinan J."/>
            <person name="Park H.-J."/>
            <person name="Ramirez L."/>
            <person name="Alfaro M."/>
            <person name="Sun H."/>
            <person name="Tritt A."/>
            <person name="Yoshinaga Y."/>
            <person name="Zwiers L.-H."/>
            <person name="Turgeon B."/>
            <person name="Goodwin S."/>
            <person name="Spatafora J."/>
            <person name="Crous P."/>
            <person name="Grigoriev I."/>
        </authorList>
    </citation>
    <scope>NUCLEOTIDE SEQUENCE</scope>
    <source>
        <strain evidence="2">CBS 175.79</strain>
    </source>
</reference>
<dbReference type="PANTHER" id="PTHR38850">
    <property type="entry name" value="CERATO-PLATANIN"/>
    <property type="match status" value="1"/>
</dbReference>
<dbReference type="GeneID" id="54279405"/>
<dbReference type="RefSeq" id="XP_033382923.1">
    <property type="nucleotide sequence ID" value="XM_033522008.1"/>
</dbReference>
<feature type="chain" id="PRO_5025395786" description="Cerato-platanin" evidence="1">
    <location>
        <begin position="18"/>
        <end position="211"/>
    </location>
</feature>
<dbReference type="AlphaFoldDB" id="A0A6A5XQL0"/>
<feature type="signal peptide" evidence="1">
    <location>
        <begin position="1"/>
        <end position="17"/>
    </location>
</feature>
<organism evidence="2 3">
    <name type="scientific">Aaosphaeria arxii CBS 175.79</name>
    <dbReference type="NCBI Taxonomy" id="1450172"/>
    <lineage>
        <taxon>Eukaryota</taxon>
        <taxon>Fungi</taxon>
        <taxon>Dikarya</taxon>
        <taxon>Ascomycota</taxon>
        <taxon>Pezizomycotina</taxon>
        <taxon>Dothideomycetes</taxon>
        <taxon>Pleosporomycetidae</taxon>
        <taxon>Pleosporales</taxon>
        <taxon>Pleosporales incertae sedis</taxon>
        <taxon>Aaosphaeria</taxon>
    </lineage>
</organism>
<evidence type="ECO:0000256" key="1">
    <source>
        <dbReference type="SAM" id="SignalP"/>
    </source>
</evidence>
<evidence type="ECO:0000313" key="2">
    <source>
        <dbReference type="EMBL" id="KAF2014584.1"/>
    </source>
</evidence>
<gene>
    <name evidence="2" type="ORF">BU24DRAFT_216704</name>
</gene>
<accession>A0A6A5XQL0</accession>
<evidence type="ECO:0008006" key="4">
    <source>
        <dbReference type="Google" id="ProtNLM"/>
    </source>
</evidence>
<evidence type="ECO:0000313" key="3">
    <source>
        <dbReference type="Proteomes" id="UP000799778"/>
    </source>
</evidence>
<keyword evidence="1" id="KW-0732">Signal</keyword>
<proteinExistence type="predicted"/>